<keyword evidence="1" id="KW-0723">Serine/threonine-protein kinase</keyword>
<dbReference type="EMBL" id="JAGSXH010000079">
    <property type="protein sequence ID" value="MBS2965348.1"/>
    <property type="molecule type" value="Genomic_DNA"/>
</dbReference>
<organism evidence="3 4">
    <name type="scientific">Actinocrinis puniceicyclus</name>
    <dbReference type="NCBI Taxonomy" id="977794"/>
    <lineage>
        <taxon>Bacteria</taxon>
        <taxon>Bacillati</taxon>
        <taxon>Actinomycetota</taxon>
        <taxon>Actinomycetes</taxon>
        <taxon>Catenulisporales</taxon>
        <taxon>Actinospicaceae</taxon>
        <taxon>Actinocrinis</taxon>
    </lineage>
</organism>
<keyword evidence="3" id="KW-0067">ATP-binding</keyword>
<evidence type="ECO:0000256" key="1">
    <source>
        <dbReference type="ARBA" id="ARBA00022527"/>
    </source>
</evidence>
<evidence type="ECO:0000313" key="4">
    <source>
        <dbReference type="Proteomes" id="UP000677913"/>
    </source>
</evidence>
<comment type="caution">
    <text evidence="3">The sequence shown here is derived from an EMBL/GenBank/DDBJ whole genome shotgun (WGS) entry which is preliminary data.</text>
</comment>
<sequence>MNADGSALARHSLDGTAAGITAARELTRAFLERRTPPVPEALIQDALLAVSELVTNAVRHAPGPCELTLSDDGRCLLIAVTDTGNALPAPRPADLLGGGGVGLHVLQGLAGRVETRTHAAGKTVQVTLERAQQDA</sequence>
<dbReference type="AlphaFoldDB" id="A0A8J8BDK2"/>
<dbReference type="PANTHER" id="PTHR35526:SF3">
    <property type="entry name" value="ANTI-SIGMA-F FACTOR RSBW"/>
    <property type="match status" value="1"/>
</dbReference>
<dbReference type="InterPro" id="IPR003594">
    <property type="entry name" value="HATPase_dom"/>
</dbReference>
<keyword evidence="1" id="KW-0808">Transferase</keyword>
<keyword evidence="1" id="KW-0418">Kinase</keyword>
<dbReference type="InterPro" id="IPR036890">
    <property type="entry name" value="HATPase_C_sf"/>
</dbReference>
<keyword evidence="3" id="KW-0547">Nucleotide-binding</keyword>
<dbReference type="GO" id="GO:0005524">
    <property type="term" value="F:ATP binding"/>
    <property type="evidence" value="ECO:0007669"/>
    <property type="project" value="UniProtKB-KW"/>
</dbReference>
<dbReference type="CDD" id="cd16936">
    <property type="entry name" value="HATPase_RsbW-like"/>
    <property type="match status" value="1"/>
</dbReference>
<evidence type="ECO:0000313" key="3">
    <source>
        <dbReference type="EMBL" id="MBS2965348.1"/>
    </source>
</evidence>
<dbReference type="GO" id="GO:0004674">
    <property type="term" value="F:protein serine/threonine kinase activity"/>
    <property type="evidence" value="ECO:0007669"/>
    <property type="project" value="UniProtKB-KW"/>
</dbReference>
<evidence type="ECO:0000259" key="2">
    <source>
        <dbReference type="Pfam" id="PF13581"/>
    </source>
</evidence>
<proteinExistence type="predicted"/>
<keyword evidence="4" id="KW-1185">Reference proteome</keyword>
<dbReference type="InterPro" id="IPR050267">
    <property type="entry name" value="Anti-sigma-factor_SerPK"/>
</dbReference>
<protein>
    <submittedName>
        <fullName evidence="3">ATP-binding protein</fullName>
    </submittedName>
</protein>
<dbReference type="Pfam" id="PF13581">
    <property type="entry name" value="HATPase_c_2"/>
    <property type="match status" value="1"/>
</dbReference>
<dbReference type="Proteomes" id="UP000677913">
    <property type="component" value="Unassembled WGS sequence"/>
</dbReference>
<dbReference type="PANTHER" id="PTHR35526">
    <property type="entry name" value="ANTI-SIGMA-F FACTOR RSBW-RELATED"/>
    <property type="match status" value="1"/>
</dbReference>
<feature type="domain" description="Histidine kinase/HSP90-like ATPase" evidence="2">
    <location>
        <begin position="20"/>
        <end position="127"/>
    </location>
</feature>
<accession>A0A8J8BDK2</accession>
<name>A0A8J8BDK2_9ACTN</name>
<dbReference type="RefSeq" id="WP_211469707.1">
    <property type="nucleotide sequence ID" value="NZ_JAGSXH010000079.1"/>
</dbReference>
<dbReference type="Gene3D" id="3.30.565.10">
    <property type="entry name" value="Histidine kinase-like ATPase, C-terminal domain"/>
    <property type="match status" value="1"/>
</dbReference>
<reference evidence="3" key="1">
    <citation type="submission" date="2021-04" db="EMBL/GenBank/DDBJ databases">
        <title>Genome based classification of Actinospica acidithermotolerans sp. nov., an actinobacterium isolated from an Indonesian hot spring.</title>
        <authorList>
            <person name="Kusuma A.B."/>
            <person name="Putra K.E."/>
            <person name="Nafisah S."/>
            <person name="Loh J."/>
            <person name="Nouioui I."/>
            <person name="Goodfellow M."/>
        </authorList>
    </citation>
    <scope>NUCLEOTIDE SEQUENCE</scope>
    <source>
        <strain evidence="3">DSM 45618</strain>
    </source>
</reference>
<dbReference type="SUPFAM" id="SSF55874">
    <property type="entry name" value="ATPase domain of HSP90 chaperone/DNA topoisomerase II/histidine kinase"/>
    <property type="match status" value="1"/>
</dbReference>
<gene>
    <name evidence="3" type="ORF">KGA66_20020</name>
</gene>